<gene>
    <name evidence="1" type="ORF">LCGC14_1832050</name>
</gene>
<reference evidence="1" key="1">
    <citation type="journal article" date="2015" name="Nature">
        <title>Complex archaea that bridge the gap between prokaryotes and eukaryotes.</title>
        <authorList>
            <person name="Spang A."/>
            <person name="Saw J.H."/>
            <person name="Jorgensen S.L."/>
            <person name="Zaremba-Niedzwiedzka K."/>
            <person name="Martijn J."/>
            <person name="Lind A.E."/>
            <person name="van Eijk R."/>
            <person name="Schleper C."/>
            <person name="Guy L."/>
            <person name="Ettema T.J."/>
        </authorList>
    </citation>
    <scope>NUCLEOTIDE SEQUENCE</scope>
</reference>
<dbReference type="EMBL" id="LAZR01018108">
    <property type="protein sequence ID" value="KKL97687.1"/>
    <property type="molecule type" value="Genomic_DNA"/>
</dbReference>
<dbReference type="AlphaFoldDB" id="A0A0F9JFB0"/>
<protein>
    <submittedName>
        <fullName evidence="1">Uncharacterized protein</fullName>
    </submittedName>
</protein>
<feature type="non-terminal residue" evidence="1">
    <location>
        <position position="37"/>
    </location>
</feature>
<sequence length="37" mass="4234">MAKPHCEKHKRYVPYCDDCKAVVKAAEEAELQAERDA</sequence>
<organism evidence="1">
    <name type="scientific">marine sediment metagenome</name>
    <dbReference type="NCBI Taxonomy" id="412755"/>
    <lineage>
        <taxon>unclassified sequences</taxon>
        <taxon>metagenomes</taxon>
        <taxon>ecological metagenomes</taxon>
    </lineage>
</organism>
<name>A0A0F9JFB0_9ZZZZ</name>
<evidence type="ECO:0000313" key="1">
    <source>
        <dbReference type="EMBL" id="KKL97687.1"/>
    </source>
</evidence>
<proteinExistence type="predicted"/>
<comment type="caution">
    <text evidence="1">The sequence shown here is derived from an EMBL/GenBank/DDBJ whole genome shotgun (WGS) entry which is preliminary data.</text>
</comment>
<accession>A0A0F9JFB0</accession>